<evidence type="ECO:0000256" key="1">
    <source>
        <dbReference type="ARBA" id="ARBA00001933"/>
    </source>
</evidence>
<organism evidence="8 9">
    <name type="scientific">Clostridium acidisoli DSM 12555</name>
    <dbReference type="NCBI Taxonomy" id="1121291"/>
    <lineage>
        <taxon>Bacteria</taxon>
        <taxon>Bacillati</taxon>
        <taxon>Bacillota</taxon>
        <taxon>Clostridia</taxon>
        <taxon>Eubacteriales</taxon>
        <taxon>Clostridiaceae</taxon>
        <taxon>Clostridium</taxon>
    </lineage>
</organism>
<sequence length="394" mass="45140">MNHKFAKRNNYVKASEIREILKVTENPEIISFAGGLPAAELFPIEELKKVCIEVLDKEGEASLQYSTTEGYIPLRKAICKRMKNLGIDSTIENIIITAGSQQALDLSGKVFIDEGDTIICESPTYLAALNAFKAYIPNFIEVSMDDDGMIMEDLEKALKENPNAKFIYTIPDFQNPTGRTMSLVRRLKLIELANKYDVTIIEDNPYGEVRFAGEKIPPVKHFDTEGRVIYISTFSKIFAPGLRIGWICADTDFLERYVPFKQNVDLHTNIFSQIMASKYMEMYDIEKHIDKIRDVYRHRRELMIQCIKEEFPKEIKYTLPDGGLFIWVELATHIDSIDIFNKSIKNNVAFVPGHSFFPNGGCKNTFRLNYSNMPDERIVEGIKRLGKVLRDAYI</sequence>
<keyword evidence="6" id="KW-0663">Pyridoxal phosphate</keyword>
<dbReference type="EMBL" id="FWXH01000027">
    <property type="protein sequence ID" value="SMC28598.1"/>
    <property type="molecule type" value="Genomic_DNA"/>
</dbReference>
<dbReference type="InterPro" id="IPR015424">
    <property type="entry name" value="PyrdxlP-dep_Trfase"/>
</dbReference>
<dbReference type="OrthoDB" id="9802328at2"/>
<evidence type="ECO:0000256" key="2">
    <source>
        <dbReference type="ARBA" id="ARBA00007441"/>
    </source>
</evidence>
<dbReference type="InterPro" id="IPR015421">
    <property type="entry name" value="PyrdxlP-dep_Trfase_major"/>
</dbReference>
<dbReference type="RefSeq" id="WP_139796084.1">
    <property type="nucleotide sequence ID" value="NZ_FWXH01000027.1"/>
</dbReference>
<gene>
    <name evidence="8" type="ORF">SAMN02745134_03572</name>
</gene>
<evidence type="ECO:0000259" key="7">
    <source>
        <dbReference type="Pfam" id="PF00155"/>
    </source>
</evidence>
<dbReference type="FunFam" id="3.40.640.10:FF:000053">
    <property type="entry name" value="Aminotransferase, class I"/>
    <property type="match status" value="1"/>
</dbReference>
<dbReference type="GO" id="GO:0008483">
    <property type="term" value="F:transaminase activity"/>
    <property type="evidence" value="ECO:0007669"/>
    <property type="project" value="UniProtKB-KW"/>
</dbReference>
<dbReference type="SUPFAM" id="SSF53383">
    <property type="entry name" value="PLP-dependent transferases"/>
    <property type="match status" value="1"/>
</dbReference>
<name>A0A1W1XYK9_9CLOT</name>
<dbReference type="InterPro" id="IPR050859">
    <property type="entry name" value="Class-I_PLP-dep_aminotransf"/>
</dbReference>
<dbReference type="PANTHER" id="PTHR42790">
    <property type="entry name" value="AMINOTRANSFERASE"/>
    <property type="match status" value="1"/>
</dbReference>
<dbReference type="InterPro" id="IPR004839">
    <property type="entry name" value="Aminotransferase_I/II_large"/>
</dbReference>
<proteinExistence type="inferred from homology"/>
<dbReference type="Gene3D" id="3.40.640.10">
    <property type="entry name" value="Type I PLP-dependent aspartate aminotransferase-like (Major domain)"/>
    <property type="match status" value="1"/>
</dbReference>
<dbReference type="Pfam" id="PF00155">
    <property type="entry name" value="Aminotran_1_2"/>
    <property type="match status" value="1"/>
</dbReference>
<feature type="domain" description="Aminotransferase class I/classII large" evidence="7">
    <location>
        <begin position="43"/>
        <end position="385"/>
    </location>
</feature>
<dbReference type="GO" id="GO:0030170">
    <property type="term" value="F:pyridoxal phosphate binding"/>
    <property type="evidence" value="ECO:0007669"/>
    <property type="project" value="InterPro"/>
</dbReference>
<evidence type="ECO:0000256" key="5">
    <source>
        <dbReference type="ARBA" id="ARBA00022679"/>
    </source>
</evidence>
<protein>
    <submittedName>
        <fullName evidence="8">2-aminoadipate transaminase</fullName>
    </submittedName>
</protein>
<keyword evidence="9" id="KW-1185">Reference proteome</keyword>
<evidence type="ECO:0000313" key="9">
    <source>
        <dbReference type="Proteomes" id="UP000192468"/>
    </source>
</evidence>
<keyword evidence="4" id="KW-0032">Aminotransferase</keyword>
<dbReference type="InterPro" id="IPR015422">
    <property type="entry name" value="PyrdxlP-dep_Trfase_small"/>
</dbReference>
<reference evidence="8 9" key="1">
    <citation type="submission" date="2017-04" db="EMBL/GenBank/DDBJ databases">
        <authorList>
            <person name="Afonso C.L."/>
            <person name="Miller P.J."/>
            <person name="Scott M.A."/>
            <person name="Spackman E."/>
            <person name="Goraichik I."/>
            <person name="Dimitrov K.M."/>
            <person name="Suarez D.L."/>
            <person name="Swayne D.E."/>
        </authorList>
    </citation>
    <scope>NUCLEOTIDE SEQUENCE [LARGE SCALE GENOMIC DNA]</scope>
    <source>
        <strain evidence="8 9">DSM 12555</strain>
    </source>
</reference>
<evidence type="ECO:0000256" key="3">
    <source>
        <dbReference type="ARBA" id="ARBA00011738"/>
    </source>
</evidence>
<dbReference type="STRING" id="1121291.SAMN02745134_03572"/>
<dbReference type="Gene3D" id="3.90.1150.10">
    <property type="entry name" value="Aspartate Aminotransferase, domain 1"/>
    <property type="match status" value="1"/>
</dbReference>
<dbReference type="GO" id="GO:1901605">
    <property type="term" value="P:alpha-amino acid metabolic process"/>
    <property type="evidence" value="ECO:0007669"/>
    <property type="project" value="TreeGrafter"/>
</dbReference>
<dbReference type="PANTHER" id="PTHR42790:SF19">
    <property type="entry name" value="KYNURENINE_ALPHA-AMINOADIPATE AMINOTRANSFERASE, MITOCHONDRIAL"/>
    <property type="match status" value="1"/>
</dbReference>
<dbReference type="CDD" id="cd00609">
    <property type="entry name" value="AAT_like"/>
    <property type="match status" value="1"/>
</dbReference>
<dbReference type="AlphaFoldDB" id="A0A1W1XYK9"/>
<evidence type="ECO:0000313" key="8">
    <source>
        <dbReference type="EMBL" id="SMC28598.1"/>
    </source>
</evidence>
<evidence type="ECO:0000256" key="4">
    <source>
        <dbReference type="ARBA" id="ARBA00022576"/>
    </source>
</evidence>
<accession>A0A1W1XYK9</accession>
<comment type="cofactor">
    <cofactor evidence="1">
        <name>pyridoxal 5'-phosphate</name>
        <dbReference type="ChEBI" id="CHEBI:597326"/>
    </cofactor>
</comment>
<evidence type="ECO:0000256" key="6">
    <source>
        <dbReference type="ARBA" id="ARBA00022898"/>
    </source>
</evidence>
<keyword evidence="5" id="KW-0808">Transferase</keyword>
<dbReference type="Proteomes" id="UP000192468">
    <property type="component" value="Unassembled WGS sequence"/>
</dbReference>
<comment type="subunit">
    <text evidence="3">Homodimer.</text>
</comment>
<comment type="similarity">
    <text evidence="2">Belongs to the class-I pyridoxal-phosphate-dependent aminotransferase family.</text>
</comment>